<dbReference type="EC" id="2.3.1.48" evidence="2 9"/>
<organism evidence="11 12">
    <name type="scientific">Cirrhinus mrigala</name>
    <name type="common">Mrigala</name>
    <dbReference type="NCBI Taxonomy" id="683832"/>
    <lineage>
        <taxon>Eukaryota</taxon>
        <taxon>Metazoa</taxon>
        <taxon>Chordata</taxon>
        <taxon>Craniata</taxon>
        <taxon>Vertebrata</taxon>
        <taxon>Euteleostomi</taxon>
        <taxon>Actinopterygii</taxon>
        <taxon>Neopterygii</taxon>
        <taxon>Teleostei</taxon>
        <taxon>Ostariophysi</taxon>
        <taxon>Cypriniformes</taxon>
        <taxon>Cyprinidae</taxon>
        <taxon>Labeoninae</taxon>
        <taxon>Labeonini</taxon>
        <taxon>Cirrhinus</taxon>
    </lineage>
</organism>
<accession>A0ABD0Q174</accession>
<evidence type="ECO:0000256" key="5">
    <source>
        <dbReference type="ARBA" id="ARBA00022833"/>
    </source>
</evidence>
<evidence type="ECO:0000259" key="10">
    <source>
        <dbReference type="PROSITE" id="PS51726"/>
    </source>
</evidence>
<dbReference type="AlphaFoldDB" id="A0ABD0Q174"/>
<evidence type="ECO:0000256" key="8">
    <source>
        <dbReference type="PIRSR" id="PIRSR602717-51"/>
    </source>
</evidence>
<dbReference type="PROSITE" id="PS51726">
    <property type="entry name" value="MYST_HAT"/>
    <property type="match status" value="1"/>
</dbReference>
<evidence type="ECO:0000256" key="3">
    <source>
        <dbReference type="ARBA" id="ARBA00022679"/>
    </source>
</evidence>
<dbReference type="GO" id="GO:0008270">
    <property type="term" value="F:zinc ion binding"/>
    <property type="evidence" value="ECO:0007669"/>
    <property type="project" value="UniProtKB-KW"/>
</dbReference>
<evidence type="ECO:0000256" key="6">
    <source>
        <dbReference type="ARBA" id="ARBA00022990"/>
    </source>
</evidence>
<evidence type="ECO:0000256" key="7">
    <source>
        <dbReference type="ARBA" id="ARBA00023315"/>
    </source>
</evidence>
<gene>
    <name evidence="11" type="ORF">M9458_025487</name>
</gene>
<dbReference type="InterPro" id="IPR050603">
    <property type="entry name" value="MYST_HAT"/>
</dbReference>
<dbReference type="Gene3D" id="1.10.10.10">
    <property type="entry name" value="Winged helix-like DNA-binding domain superfamily/Winged helix DNA-binding domain"/>
    <property type="match status" value="1"/>
</dbReference>
<evidence type="ECO:0000256" key="4">
    <source>
        <dbReference type="ARBA" id="ARBA00022771"/>
    </source>
</evidence>
<keyword evidence="4" id="KW-0479">Metal-binding</keyword>
<keyword evidence="7" id="KW-0012">Acyltransferase</keyword>
<evidence type="ECO:0000313" key="11">
    <source>
        <dbReference type="EMBL" id="KAL0180045.1"/>
    </source>
</evidence>
<proteinExistence type="inferred from homology"/>
<dbReference type="GO" id="GO:0004402">
    <property type="term" value="F:histone acetyltransferase activity"/>
    <property type="evidence" value="ECO:0007669"/>
    <property type="project" value="UniProtKB-ARBA"/>
</dbReference>
<keyword evidence="4" id="KW-0863">Zinc-finger</keyword>
<feature type="domain" description="MYST-type HAT" evidence="10">
    <location>
        <begin position="1"/>
        <end position="52"/>
    </location>
</feature>
<comment type="subcellular location">
    <subcellularLocation>
        <location evidence="9">Nucleus</location>
    </subcellularLocation>
</comment>
<dbReference type="PANTHER" id="PTHR10615:SF161">
    <property type="entry name" value="HISTONE ACETYLTRANSFERASE KAT7"/>
    <property type="match status" value="1"/>
</dbReference>
<dbReference type="PANTHER" id="PTHR10615">
    <property type="entry name" value="HISTONE ACETYLTRANSFERASE"/>
    <property type="match status" value="1"/>
</dbReference>
<reference evidence="11 12" key="1">
    <citation type="submission" date="2024-05" db="EMBL/GenBank/DDBJ databases">
        <title>Genome sequencing and assembly of Indian major carp, Cirrhinus mrigala (Hamilton, 1822).</title>
        <authorList>
            <person name="Mohindra V."/>
            <person name="Chowdhury L.M."/>
            <person name="Lal K."/>
            <person name="Jena J.K."/>
        </authorList>
    </citation>
    <scope>NUCLEOTIDE SEQUENCE [LARGE SCALE GENOMIC DNA]</scope>
    <source>
        <strain evidence="11">CM1030</strain>
        <tissue evidence="11">Blood</tissue>
    </source>
</reference>
<protein>
    <recommendedName>
        <fullName evidence="2 9">Histone acetyltransferase</fullName>
        <ecNumber evidence="2 9">2.3.1.48</ecNumber>
    </recommendedName>
</protein>
<keyword evidence="3" id="KW-0808">Transferase</keyword>
<dbReference type="InterPro" id="IPR036388">
    <property type="entry name" value="WH-like_DNA-bd_sf"/>
</dbReference>
<dbReference type="SUPFAM" id="SSF55729">
    <property type="entry name" value="Acyl-CoA N-acyltransferases (Nat)"/>
    <property type="match status" value="1"/>
</dbReference>
<dbReference type="InterPro" id="IPR016181">
    <property type="entry name" value="Acyl_CoA_acyltransferase"/>
</dbReference>
<keyword evidence="5" id="KW-0862">Zinc</keyword>
<keyword evidence="6" id="KW-0007">Acetylation</keyword>
<dbReference type="GO" id="GO:0005634">
    <property type="term" value="C:nucleus"/>
    <property type="evidence" value="ECO:0007669"/>
    <property type="project" value="UniProtKB-SubCell"/>
</dbReference>
<name>A0ABD0Q174_CIRMR</name>
<dbReference type="EMBL" id="JAMKFB020000012">
    <property type="protein sequence ID" value="KAL0180045.1"/>
    <property type="molecule type" value="Genomic_DNA"/>
</dbReference>
<comment type="caution">
    <text evidence="11">The sequence shown here is derived from an EMBL/GenBank/DDBJ whole genome shotgun (WGS) entry which is preliminary data.</text>
</comment>
<keyword evidence="12" id="KW-1185">Reference proteome</keyword>
<dbReference type="Proteomes" id="UP001529510">
    <property type="component" value="Unassembled WGS sequence"/>
</dbReference>
<feature type="active site" description="Proton donor/acceptor" evidence="8">
    <location>
        <position position="18"/>
    </location>
</feature>
<evidence type="ECO:0000256" key="9">
    <source>
        <dbReference type="RuleBase" id="RU361211"/>
    </source>
</evidence>
<comment type="catalytic activity">
    <reaction evidence="9">
        <text>L-lysyl-[protein] + acetyl-CoA = N(6)-acetyl-L-lysyl-[protein] + CoA + H(+)</text>
        <dbReference type="Rhea" id="RHEA:45948"/>
        <dbReference type="Rhea" id="RHEA-COMP:9752"/>
        <dbReference type="Rhea" id="RHEA-COMP:10731"/>
        <dbReference type="ChEBI" id="CHEBI:15378"/>
        <dbReference type="ChEBI" id="CHEBI:29969"/>
        <dbReference type="ChEBI" id="CHEBI:57287"/>
        <dbReference type="ChEBI" id="CHEBI:57288"/>
        <dbReference type="ChEBI" id="CHEBI:61930"/>
        <dbReference type="EC" id="2.3.1.48"/>
    </reaction>
</comment>
<keyword evidence="9" id="KW-0539">Nucleus</keyword>
<feature type="non-terminal residue" evidence="11">
    <location>
        <position position="52"/>
    </location>
</feature>
<dbReference type="Pfam" id="PF01853">
    <property type="entry name" value="MOZ_SAS"/>
    <property type="match status" value="1"/>
</dbReference>
<evidence type="ECO:0000256" key="1">
    <source>
        <dbReference type="ARBA" id="ARBA00010107"/>
    </source>
</evidence>
<sequence length="52" mass="6128">MVLGYLLSKVEEKVGSPERPLSDLGLISYRSYWKEVLLRYMYNFKGKEISIK</sequence>
<evidence type="ECO:0000313" key="12">
    <source>
        <dbReference type="Proteomes" id="UP001529510"/>
    </source>
</evidence>
<evidence type="ECO:0000256" key="2">
    <source>
        <dbReference type="ARBA" id="ARBA00013184"/>
    </source>
</evidence>
<comment type="similarity">
    <text evidence="1 9">Belongs to the MYST (SAS/MOZ) family.</text>
</comment>
<dbReference type="InterPro" id="IPR002717">
    <property type="entry name" value="HAT_MYST-type"/>
</dbReference>